<keyword evidence="4" id="KW-0808">Transferase</keyword>
<evidence type="ECO:0000256" key="6">
    <source>
        <dbReference type="ARBA" id="ARBA00022777"/>
    </source>
</evidence>
<dbReference type="InterPro" id="IPR011009">
    <property type="entry name" value="Kinase-like_dom_sf"/>
</dbReference>
<dbReference type="GO" id="GO:0005524">
    <property type="term" value="F:ATP binding"/>
    <property type="evidence" value="ECO:0007669"/>
    <property type="project" value="UniProtKB-KW"/>
</dbReference>
<sequence>METGLADFDVVEQLGHGSFGSVYKVKSKKDHRIYVWKEIDYGRMSEKEKQLIVTEVNILKDLENKNIVKYFNRYIDKNKRKLYILMECCEGGDLGKFIQSIKKTSGKIEEATVLKIFSEVCCALKECHTRKSGKVIHRDLKPGNIFLDKDLNVKLGDFGLARILSDQSKFAHTRLGTPYYMPPELLSDQLSDQGYDESCDIWSLGCILYELCTLEPPFKAPNAVLLEKKIAAGKFNPIPSCYSKEVSELINRMICVDPKKRISIVEICETSIVRFNIFDTYIKQRYKILKEKEKALEKREQFIKKKEEKLEEKEKQLEKERLAFLKEKTEFEKQKQTKSVDMTSGLSPLTELNKENIYQTFKI</sequence>
<dbReference type="EMBL" id="GG738846">
    <property type="protein sequence ID" value="EFC50247.1"/>
    <property type="molecule type" value="Genomic_DNA"/>
</dbReference>
<dbReference type="GO" id="GO:0004674">
    <property type="term" value="F:protein serine/threonine kinase activity"/>
    <property type="evidence" value="ECO:0007669"/>
    <property type="project" value="UniProtKB-KW"/>
</dbReference>
<evidence type="ECO:0000259" key="11">
    <source>
        <dbReference type="PROSITE" id="PS50011"/>
    </source>
</evidence>
<dbReference type="STRING" id="5762.D2UZZ0"/>
<dbReference type="AlphaFoldDB" id="D2UZZ0"/>
<dbReference type="PROSITE" id="PS50011">
    <property type="entry name" value="PROTEIN_KINASE_DOM"/>
    <property type="match status" value="1"/>
</dbReference>
<dbReference type="PANTHER" id="PTHR44899:SF10">
    <property type="entry name" value="NIMA-RELATED KINASE 2"/>
    <property type="match status" value="1"/>
</dbReference>
<proteinExistence type="inferred from homology"/>
<evidence type="ECO:0000256" key="2">
    <source>
        <dbReference type="ARBA" id="ARBA00012513"/>
    </source>
</evidence>
<keyword evidence="3" id="KW-0723">Serine/threonine-protein kinase</keyword>
<comment type="catalytic activity">
    <reaction evidence="9">
        <text>L-seryl-[protein] + ATP = O-phospho-L-seryl-[protein] + ADP + H(+)</text>
        <dbReference type="Rhea" id="RHEA:17989"/>
        <dbReference type="Rhea" id="RHEA-COMP:9863"/>
        <dbReference type="Rhea" id="RHEA-COMP:11604"/>
        <dbReference type="ChEBI" id="CHEBI:15378"/>
        <dbReference type="ChEBI" id="CHEBI:29999"/>
        <dbReference type="ChEBI" id="CHEBI:30616"/>
        <dbReference type="ChEBI" id="CHEBI:83421"/>
        <dbReference type="ChEBI" id="CHEBI:456216"/>
        <dbReference type="EC" id="2.7.11.1"/>
    </reaction>
</comment>
<evidence type="ECO:0000256" key="1">
    <source>
        <dbReference type="ARBA" id="ARBA00010886"/>
    </source>
</evidence>
<evidence type="ECO:0000313" key="13">
    <source>
        <dbReference type="Proteomes" id="UP000006671"/>
    </source>
</evidence>
<evidence type="ECO:0000256" key="8">
    <source>
        <dbReference type="ARBA" id="ARBA00047899"/>
    </source>
</evidence>
<dbReference type="InterPro" id="IPR000719">
    <property type="entry name" value="Prot_kinase_dom"/>
</dbReference>
<evidence type="ECO:0000256" key="10">
    <source>
        <dbReference type="SAM" id="Coils"/>
    </source>
</evidence>
<keyword evidence="7" id="KW-0067">ATP-binding</keyword>
<gene>
    <name evidence="12" type="ORF">NAEGRDRAFT_29678</name>
</gene>
<dbReference type="Gene3D" id="1.10.510.10">
    <property type="entry name" value="Transferase(Phosphotransferase) domain 1"/>
    <property type="match status" value="1"/>
</dbReference>
<keyword evidence="10" id="KW-0175">Coiled coil</keyword>
<dbReference type="OMA" id="LALHRCH"/>
<keyword evidence="13" id="KW-1185">Reference proteome</keyword>
<comment type="catalytic activity">
    <reaction evidence="8">
        <text>L-threonyl-[protein] + ATP = O-phospho-L-threonyl-[protein] + ADP + H(+)</text>
        <dbReference type="Rhea" id="RHEA:46608"/>
        <dbReference type="Rhea" id="RHEA-COMP:11060"/>
        <dbReference type="Rhea" id="RHEA-COMP:11605"/>
        <dbReference type="ChEBI" id="CHEBI:15378"/>
        <dbReference type="ChEBI" id="CHEBI:30013"/>
        <dbReference type="ChEBI" id="CHEBI:30616"/>
        <dbReference type="ChEBI" id="CHEBI:61977"/>
        <dbReference type="ChEBI" id="CHEBI:456216"/>
        <dbReference type="EC" id="2.7.11.1"/>
    </reaction>
</comment>
<evidence type="ECO:0000256" key="7">
    <source>
        <dbReference type="ARBA" id="ARBA00022840"/>
    </source>
</evidence>
<keyword evidence="6" id="KW-0418">Kinase</keyword>
<reference evidence="12 13" key="1">
    <citation type="journal article" date="2010" name="Cell">
        <title>The genome of Naegleria gruberi illuminates early eukaryotic versatility.</title>
        <authorList>
            <person name="Fritz-Laylin L.K."/>
            <person name="Prochnik S.E."/>
            <person name="Ginger M.L."/>
            <person name="Dacks J.B."/>
            <person name="Carpenter M.L."/>
            <person name="Field M.C."/>
            <person name="Kuo A."/>
            <person name="Paredez A."/>
            <person name="Chapman J."/>
            <person name="Pham J."/>
            <person name="Shu S."/>
            <person name="Neupane R."/>
            <person name="Cipriano M."/>
            <person name="Mancuso J."/>
            <person name="Tu H."/>
            <person name="Salamov A."/>
            <person name="Lindquist E."/>
            <person name="Shapiro H."/>
            <person name="Lucas S."/>
            <person name="Grigoriev I.V."/>
            <person name="Cande W.Z."/>
            <person name="Fulton C."/>
            <person name="Rokhsar D.S."/>
            <person name="Dawson S.C."/>
        </authorList>
    </citation>
    <scope>NUCLEOTIDE SEQUENCE [LARGE SCALE GENOMIC DNA]</scope>
    <source>
        <strain evidence="12 13">NEG-M</strain>
    </source>
</reference>
<accession>D2UZZ0</accession>
<dbReference type="PANTHER" id="PTHR44899">
    <property type="entry name" value="CAMK FAMILY PROTEIN KINASE"/>
    <property type="match status" value="1"/>
</dbReference>
<feature type="coiled-coil region" evidence="10">
    <location>
        <begin position="286"/>
        <end position="334"/>
    </location>
</feature>
<evidence type="ECO:0000256" key="5">
    <source>
        <dbReference type="ARBA" id="ARBA00022741"/>
    </source>
</evidence>
<dbReference type="GeneID" id="8862998"/>
<dbReference type="PROSITE" id="PS00108">
    <property type="entry name" value="PROTEIN_KINASE_ST"/>
    <property type="match status" value="1"/>
</dbReference>
<dbReference type="eggNOG" id="KOG1826">
    <property type="taxonomic scope" value="Eukaryota"/>
</dbReference>
<evidence type="ECO:0000256" key="9">
    <source>
        <dbReference type="ARBA" id="ARBA00048679"/>
    </source>
</evidence>
<dbReference type="VEuPathDB" id="AmoebaDB:NAEGRDRAFT_29678"/>
<dbReference type="InterPro" id="IPR008271">
    <property type="entry name" value="Ser/Thr_kinase_AS"/>
</dbReference>
<dbReference type="RefSeq" id="XP_002682991.1">
    <property type="nucleotide sequence ID" value="XM_002682945.1"/>
</dbReference>
<keyword evidence="5" id="KW-0547">Nucleotide-binding</keyword>
<dbReference type="InParanoid" id="D2UZZ0"/>
<feature type="domain" description="Protein kinase" evidence="11">
    <location>
        <begin position="8"/>
        <end position="282"/>
    </location>
</feature>
<dbReference type="Proteomes" id="UP000006671">
    <property type="component" value="Unassembled WGS sequence"/>
</dbReference>
<protein>
    <recommendedName>
        <fullName evidence="2">non-specific serine/threonine protein kinase</fullName>
        <ecNumber evidence="2">2.7.11.1</ecNumber>
    </recommendedName>
</protein>
<dbReference type="EC" id="2.7.11.1" evidence="2"/>
<name>D2UZZ0_NAEGR</name>
<dbReference type="KEGG" id="ngr:NAEGRDRAFT_29678"/>
<organism evidence="13">
    <name type="scientific">Naegleria gruberi</name>
    <name type="common">Amoeba</name>
    <dbReference type="NCBI Taxonomy" id="5762"/>
    <lineage>
        <taxon>Eukaryota</taxon>
        <taxon>Discoba</taxon>
        <taxon>Heterolobosea</taxon>
        <taxon>Tetramitia</taxon>
        <taxon>Eutetramitia</taxon>
        <taxon>Vahlkampfiidae</taxon>
        <taxon>Naegleria</taxon>
    </lineage>
</organism>
<dbReference type="Gene3D" id="3.30.200.20">
    <property type="entry name" value="Phosphorylase Kinase, domain 1"/>
    <property type="match status" value="2"/>
</dbReference>
<dbReference type="Pfam" id="PF00069">
    <property type="entry name" value="Pkinase"/>
    <property type="match status" value="1"/>
</dbReference>
<evidence type="ECO:0000256" key="3">
    <source>
        <dbReference type="ARBA" id="ARBA00022527"/>
    </source>
</evidence>
<dbReference type="FunFam" id="3.30.200.20:FF:000097">
    <property type="entry name" value="Probable serine/threonine-protein kinase nek1"/>
    <property type="match status" value="1"/>
</dbReference>
<dbReference type="InterPro" id="IPR051131">
    <property type="entry name" value="NEK_Ser/Thr_kinase_NIMA"/>
</dbReference>
<evidence type="ECO:0000313" key="12">
    <source>
        <dbReference type="EMBL" id="EFC50247.1"/>
    </source>
</evidence>
<dbReference type="OrthoDB" id="248923at2759"/>
<comment type="similarity">
    <text evidence="1">Belongs to the protein kinase superfamily. NEK Ser/Thr protein kinase family. NIMA subfamily.</text>
</comment>
<dbReference type="SUPFAM" id="SSF56112">
    <property type="entry name" value="Protein kinase-like (PK-like)"/>
    <property type="match status" value="1"/>
</dbReference>
<evidence type="ECO:0000256" key="4">
    <source>
        <dbReference type="ARBA" id="ARBA00022679"/>
    </source>
</evidence>
<dbReference type="SMART" id="SM00220">
    <property type="entry name" value="S_TKc"/>
    <property type="match status" value="1"/>
</dbReference>
<dbReference type="CDD" id="cd08217">
    <property type="entry name" value="STKc_Nek2"/>
    <property type="match status" value="1"/>
</dbReference>